<reference evidence="2" key="1">
    <citation type="submission" date="2015-03" db="EMBL/GenBank/DDBJ databases">
        <title>MIGS Cultured Bacterial/Archaeal sample from Brevibacillus laterosporus.</title>
        <authorList>
            <person name="Zeng D."/>
            <person name="Zhu L."/>
            <person name="Dong G."/>
            <person name="Ye W."/>
            <person name="Ren D."/>
            <person name="Wu L."/>
            <person name="Xu J."/>
            <person name="Li G."/>
            <person name="Guo L."/>
        </authorList>
    </citation>
    <scope>NUCLEOTIDE SEQUENCE</scope>
    <source>
        <strain evidence="2">B9</strain>
        <plasmid evidence="2">unnamed2</plasmid>
    </source>
</reference>
<dbReference type="RefSeq" id="WP_031414740.1">
    <property type="nucleotide sequence ID" value="NZ_CP011076.1"/>
</dbReference>
<evidence type="ECO:0000313" key="2">
    <source>
        <dbReference type="EMBL" id="AKF95646.1"/>
    </source>
</evidence>
<dbReference type="AlphaFoldDB" id="A0A0F6Y0J7"/>
<feature type="coiled-coil region" evidence="1">
    <location>
        <begin position="151"/>
        <end position="178"/>
    </location>
</feature>
<name>A0A0F6Y0J7_BRELA</name>
<keyword evidence="1" id="KW-0175">Coiled coil</keyword>
<geneLocation type="plasmid" evidence="2">
    <name>unnamed2</name>
</geneLocation>
<keyword evidence="2" id="KW-0614">Plasmid</keyword>
<proteinExistence type="predicted"/>
<protein>
    <submittedName>
        <fullName evidence="2">Uncharacterized protein</fullName>
    </submittedName>
</protein>
<accession>A0A0F6Y0J7</accession>
<evidence type="ECO:0000256" key="1">
    <source>
        <dbReference type="SAM" id="Coils"/>
    </source>
</evidence>
<dbReference type="EMBL" id="CP011076">
    <property type="protein sequence ID" value="AKF95646.1"/>
    <property type="molecule type" value="Genomic_DNA"/>
</dbReference>
<organism evidence="2">
    <name type="scientific">Brevibacillus laterosporus</name>
    <name type="common">Bacillus laterosporus</name>
    <dbReference type="NCBI Taxonomy" id="1465"/>
    <lineage>
        <taxon>Bacteria</taxon>
        <taxon>Bacillati</taxon>
        <taxon>Bacillota</taxon>
        <taxon>Bacilli</taxon>
        <taxon>Bacillales</taxon>
        <taxon>Paenibacillaceae</taxon>
        <taxon>Brevibacillus</taxon>
    </lineage>
</organism>
<sequence>MFIINYQLALSESELARLTYEEFKEDYGEDLLGLIHFSFNKQEYGYYSEDATIHEFNFFEEWIISWFQMLNEALILLKKEGHAAIKTIEEPDNWIVIKNSNENVFIDFVLATDRVPKEFVTPVPLCSIYHAGWENEVINKAQFFSEIKTKTDDLIQKIERLNSNLAESSLNFQRLKKAYLLAHS</sequence>
<gene>
    <name evidence="2" type="ORF">EX87_18550</name>
</gene>